<feature type="compositionally biased region" description="Acidic residues" evidence="1">
    <location>
        <begin position="117"/>
        <end position="128"/>
    </location>
</feature>
<feature type="compositionally biased region" description="Acidic residues" evidence="1">
    <location>
        <begin position="8"/>
        <end position="17"/>
    </location>
</feature>
<dbReference type="AlphaFoldDB" id="K2RVP6"/>
<comment type="caution">
    <text evidence="2">The sequence shown here is derived from an EMBL/GenBank/DDBJ whole genome shotgun (WGS) entry which is preliminary data.</text>
</comment>
<reference evidence="2 3" key="1">
    <citation type="journal article" date="2012" name="BMC Genomics">
        <title>Tools to kill: Genome of one of the most destructive plant pathogenic fungi Macrophomina phaseolina.</title>
        <authorList>
            <person name="Islam M.S."/>
            <person name="Haque M.S."/>
            <person name="Islam M.M."/>
            <person name="Emdad E.M."/>
            <person name="Halim A."/>
            <person name="Hossen Q.M.M."/>
            <person name="Hossain M.Z."/>
            <person name="Ahmed B."/>
            <person name="Rahim S."/>
            <person name="Rahman M.S."/>
            <person name="Alam M.M."/>
            <person name="Hou S."/>
            <person name="Wan X."/>
            <person name="Saito J.A."/>
            <person name="Alam M."/>
        </authorList>
    </citation>
    <scope>NUCLEOTIDE SEQUENCE [LARGE SCALE GENOMIC DNA]</scope>
    <source>
        <strain evidence="2 3">MS6</strain>
    </source>
</reference>
<organism evidence="2 3">
    <name type="scientific">Macrophomina phaseolina (strain MS6)</name>
    <name type="common">Charcoal rot fungus</name>
    <dbReference type="NCBI Taxonomy" id="1126212"/>
    <lineage>
        <taxon>Eukaryota</taxon>
        <taxon>Fungi</taxon>
        <taxon>Dikarya</taxon>
        <taxon>Ascomycota</taxon>
        <taxon>Pezizomycotina</taxon>
        <taxon>Dothideomycetes</taxon>
        <taxon>Dothideomycetes incertae sedis</taxon>
        <taxon>Botryosphaeriales</taxon>
        <taxon>Botryosphaeriaceae</taxon>
        <taxon>Macrophomina</taxon>
    </lineage>
</organism>
<name>K2RVP6_MACPH</name>
<dbReference type="Proteomes" id="UP000007129">
    <property type="component" value="Unassembled WGS sequence"/>
</dbReference>
<dbReference type="InParanoid" id="K2RVP6"/>
<evidence type="ECO:0000256" key="1">
    <source>
        <dbReference type="SAM" id="MobiDB-lite"/>
    </source>
</evidence>
<gene>
    <name evidence="2" type="ORF">MPH_06000</name>
</gene>
<dbReference type="EMBL" id="AHHD01000261">
    <property type="protein sequence ID" value="EKG16797.1"/>
    <property type="molecule type" value="Genomic_DNA"/>
</dbReference>
<dbReference type="VEuPathDB" id="FungiDB:MPH_06000"/>
<protein>
    <submittedName>
        <fullName evidence="2">Uncharacterized protein</fullName>
    </submittedName>
</protein>
<proteinExistence type="predicted"/>
<evidence type="ECO:0000313" key="3">
    <source>
        <dbReference type="Proteomes" id="UP000007129"/>
    </source>
</evidence>
<dbReference type="HOGENOM" id="CLU_1796836_0_0_1"/>
<evidence type="ECO:0000313" key="2">
    <source>
        <dbReference type="EMBL" id="EKG16797.1"/>
    </source>
</evidence>
<accession>K2RVP6</accession>
<feature type="region of interest" description="Disordered" evidence="1">
    <location>
        <begin position="1"/>
        <end position="21"/>
    </location>
</feature>
<feature type="region of interest" description="Disordered" evidence="1">
    <location>
        <begin position="113"/>
        <end position="144"/>
    </location>
</feature>
<sequence>MASYLGLSDDETDGVDGAEDRISPDMDYAAAAADDDDELSNDELLDHKQTVAQVRNSQPFAERVRILLIRRWFTSAMASPMNRDHAFFVKDSEERAAAAARVYGYKTNVSPAITVSDADDEGDGEDNFDGVNESDSWDDAEGEL</sequence>
<feature type="compositionally biased region" description="Acidic residues" evidence="1">
    <location>
        <begin position="135"/>
        <end position="144"/>
    </location>
</feature>